<dbReference type="PANTHER" id="PTHR30590:SF2">
    <property type="entry name" value="INNER MEMBRANE PROTEIN"/>
    <property type="match status" value="1"/>
</dbReference>
<dbReference type="InterPro" id="IPR007349">
    <property type="entry name" value="DUF418"/>
</dbReference>
<comment type="caution">
    <text evidence="3">The sequence shown here is derived from an EMBL/GenBank/DDBJ whole genome shotgun (WGS) entry which is preliminary data.</text>
</comment>
<feature type="transmembrane region" description="Helical" evidence="1">
    <location>
        <begin position="381"/>
        <end position="400"/>
    </location>
</feature>
<dbReference type="InterPro" id="IPR052529">
    <property type="entry name" value="Bact_Transport_Assoc"/>
</dbReference>
<dbReference type="Proteomes" id="UP000284322">
    <property type="component" value="Unassembled WGS sequence"/>
</dbReference>
<dbReference type="RefSeq" id="WP_120109411.1">
    <property type="nucleotide sequence ID" value="NZ_RAHJ01000018.1"/>
</dbReference>
<organism evidence="3 4">
    <name type="scientific">Tsuneonella suprasediminis</name>
    <dbReference type="NCBI Taxonomy" id="2306996"/>
    <lineage>
        <taxon>Bacteria</taxon>
        <taxon>Pseudomonadati</taxon>
        <taxon>Pseudomonadota</taxon>
        <taxon>Alphaproteobacteria</taxon>
        <taxon>Sphingomonadales</taxon>
        <taxon>Erythrobacteraceae</taxon>
        <taxon>Tsuneonella</taxon>
    </lineage>
</organism>
<feature type="transmembrane region" description="Helical" evidence="1">
    <location>
        <begin position="274"/>
        <end position="295"/>
    </location>
</feature>
<accession>A0A419R2W8</accession>
<evidence type="ECO:0000259" key="2">
    <source>
        <dbReference type="Pfam" id="PF04235"/>
    </source>
</evidence>
<dbReference type="EMBL" id="RAHJ01000018">
    <property type="protein sequence ID" value="RJX68159.1"/>
    <property type="molecule type" value="Genomic_DNA"/>
</dbReference>
<dbReference type="PANTHER" id="PTHR30590">
    <property type="entry name" value="INNER MEMBRANE PROTEIN"/>
    <property type="match status" value="1"/>
</dbReference>
<protein>
    <submittedName>
        <fullName evidence="3">DUF418 domain-containing protein</fullName>
    </submittedName>
</protein>
<evidence type="ECO:0000313" key="4">
    <source>
        <dbReference type="Proteomes" id="UP000284322"/>
    </source>
</evidence>
<keyword evidence="1" id="KW-0472">Membrane</keyword>
<feature type="transmembrane region" description="Helical" evidence="1">
    <location>
        <begin position="351"/>
        <end position="369"/>
    </location>
</feature>
<feature type="transmembrane region" description="Helical" evidence="1">
    <location>
        <begin position="38"/>
        <end position="57"/>
    </location>
</feature>
<gene>
    <name evidence="3" type="ORF">D6858_09620</name>
</gene>
<name>A0A419R2W8_9SPHN</name>
<keyword evidence="1" id="KW-1133">Transmembrane helix</keyword>
<keyword evidence="1" id="KW-0812">Transmembrane</keyword>
<feature type="transmembrane region" description="Helical" evidence="1">
    <location>
        <begin position="77"/>
        <end position="105"/>
    </location>
</feature>
<sequence length="426" mass="46794">MADDISAADIPLPASDTASGAQQPGAYSRLESLDFTRGVAVMGILAANIVGFGQPFLAYTWPGGFATPLHAYDNWLWLVQFVLIDGKMRGLFTLLFGAGLVLFMDRAERRGDSGWRQVRRLAGLMLFGLAHYFLLWRGDILTAYAACGIVALLFLRLRAEALLAVGLIGYSAGALVYSAQFGALWADWAPGGISLSAELEELLAQERADGAAEMLIARNGSYFEYVEHAVHAHASEWLLAIVQVWLETLPLMLIGMALYRFGLFDGSVERRTQLRWGWIGVATGSLATAALGLWVVRDGLSYSGSLFAFLGPSAFTRLPVVVGLAALLAVAGQHVHGRLGRRTIAAGRMAFSNYIGTSLAMLFVFQPPGLRLFGQLNRVELYVVVLFGCGAMLAWSKWWLARFNYGPLEWVWRCMTYGRRFPLKRH</sequence>
<feature type="transmembrane region" description="Helical" evidence="1">
    <location>
        <begin position="164"/>
        <end position="186"/>
    </location>
</feature>
<reference evidence="3 4" key="1">
    <citation type="submission" date="2018-09" db="EMBL/GenBank/DDBJ databases">
        <title>Altererythrobacter sp.Ery1 and Ery12, the genome sequencing of novel strains in genus Alterythrobacter.</title>
        <authorList>
            <person name="Cheng H."/>
            <person name="Wu Y.-H."/>
            <person name="Fang C."/>
            <person name="Xu X.-W."/>
        </authorList>
    </citation>
    <scope>NUCLEOTIDE SEQUENCE [LARGE SCALE GENOMIC DNA]</scope>
    <source>
        <strain evidence="3 4">Ery12</strain>
    </source>
</reference>
<keyword evidence="4" id="KW-1185">Reference proteome</keyword>
<dbReference type="OrthoDB" id="9807744at2"/>
<feature type="domain" description="DUF418" evidence="2">
    <location>
        <begin position="258"/>
        <end position="418"/>
    </location>
</feature>
<feature type="transmembrane region" description="Helical" evidence="1">
    <location>
        <begin position="237"/>
        <end position="262"/>
    </location>
</feature>
<evidence type="ECO:0000256" key="1">
    <source>
        <dbReference type="SAM" id="Phobius"/>
    </source>
</evidence>
<dbReference type="AlphaFoldDB" id="A0A419R2W8"/>
<evidence type="ECO:0000313" key="3">
    <source>
        <dbReference type="EMBL" id="RJX68159.1"/>
    </source>
</evidence>
<feature type="transmembrane region" description="Helical" evidence="1">
    <location>
        <begin position="117"/>
        <end position="134"/>
    </location>
</feature>
<feature type="transmembrane region" description="Helical" evidence="1">
    <location>
        <begin position="140"/>
        <end position="157"/>
    </location>
</feature>
<proteinExistence type="predicted"/>
<feature type="transmembrane region" description="Helical" evidence="1">
    <location>
        <begin position="307"/>
        <end position="330"/>
    </location>
</feature>
<dbReference type="Pfam" id="PF04235">
    <property type="entry name" value="DUF418"/>
    <property type="match status" value="1"/>
</dbReference>